<sequence length="171" mass="19177">MSPSTSAEPVLETLRLTLRPARAEDLQPLHAILSDARAMRHWSTPPHRDLDETQEWLERMMDRPQGHDFVIEKDGAVIGKAGAHRPPEVGFILHPDEWGQGLGREAMEAVVPHLFATTSWPRLTAEADPHNAVSVGLLTRLGFAVTGFSRDTYRIDGQWSDSVFMTLHRPE</sequence>
<gene>
    <name evidence="2" type="ORF">DFP88_10648</name>
</gene>
<proteinExistence type="predicted"/>
<dbReference type="GO" id="GO:0016747">
    <property type="term" value="F:acyltransferase activity, transferring groups other than amino-acyl groups"/>
    <property type="evidence" value="ECO:0007669"/>
    <property type="project" value="InterPro"/>
</dbReference>
<dbReference type="AlphaFoldDB" id="A0A318SMT1"/>
<keyword evidence="2" id="KW-0808">Transferase</keyword>
<dbReference type="OrthoDB" id="9804153at2"/>
<dbReference type="CDD" id="cd04301">
    <property type="entry name" value="NAT_SF"/>
    <property type="match status" value="1"/>
</dbReference>
<dbReference type="Proteomes" id="UP000248311">
    <property type="component" value="Unassembled WGS sequence"/>
</dbReference>
<evidence type="ECO:0000259" key="1">
    <source>
        <dbReference type="PROSITE" id="PS51186"/>
    </source>
</evidence>
<comment type="caution">
    <text evidence="2">The sequence shown here is derived from an EMBL/GenBank/DDBJ whole genome shotgun (WGS) entry which is preliminary data.</text>
</comment>
<dbReference type="InterPro" id="IPR051531">
    <property type="entry name" value="N-acetyltransferase"/>
</dbReference>
<name>A0A318SMT1_9RHOB</name>
<accession>A0A318SMT1</accession>
<dbReference type="Gene3D" id="3.40.630.30">
    <property type="match status" value="1"/>
</dbReference>
<dbReference type="PANTHER" id="PTHR43792">
    <property type="entry name" value="GNAT FAMILY, PUTATIVE (AFU_ORTHOLOGUE AFUA_3G00765)-RELATED-RELATED"/>
    <property type="match status" value="1"/>
</dbReference>
<keyword evidence="3" id="KW-1185">Reference proteome</keyword>
<evidence type="ECO:0000313" key="2">
    <source>
        <dbReference type="EMBL" id="PYE81370.1"/>
    </source>
</evidence>
<protein>
    <submittedName>
        <fullName evidence="2">RimJ/RimL family protein N-acetyltransferase</fullName>
    </submittedName>
</protein>
<dbReference type="Pfam" id="PF13302">
    <property type="entry name" value="Acetyltransf_3"/>
    <property type="match status" value="1"/>
</dbReference>
<dbReference type="RefSeq" id="WP_110815387.1">
    <property type="nucleotide sequence ID" value="NZ_QJTE01000006.1"/>
</dbReference>
<evidence type="ECO:0000313" key="3">
    <source>
        <dbReference type="Proteomes" id="UP000248311"/>
    </source>
</evidence>
<feature type="domain" description="N-acetyltransferase" evidence="1">
    <location>
        <begin position="16"/>
        <end position="170"/>
    </location>
</feature>
<dbReference type="PROSITE" id="PS51186">
    <property type="entry name" value="GNAT"/>
    <property type="match status" value="1"/>
</dbReference>
<organism evidence="2 3">
    <name type="scientific">Pseudoroseicyclus aestuarii</name>
    <dbReference type="NCBI Taxonomy" id="1795041"/>
    <lineage>
        <taxon>Bacteria</taxon>
        <taxon>Pseudomonadati</taxon>
        <taxon>Pseudomonadota</taxon>
        <taxon>Alphaproteobacteria</taxon>
        <taxon>Rhodobacterales</taxon>
        <taxon>Paracoccaceae</taxon>
        <taxon>Pseudoroseicyclus</taxon>
    </lineage>
</organism>
<dbReference type="InterPro" id="IPR000182">
    <property type="entry name" value="GNAT_dom"/>
</dbReference>
<dbReference type="PANTHER" id="PTHR43792:SF1">
    <property type="entry name" value="N-ACETYLTRANSFERASE DOMAIN-CONTAINING PROTEIN"/>
    <property type="match status" value="1"/>
</dbReference>
<dbReference type="SUPFAM" id="SSF55729">
    <property type="entry name" value="Acyl-CoA N-acyltransferases (Nat)"/>
    <property type="match status" value="1"/>
</dbReference>
<reference evidence="2 3" key="1">
    <citation type="submission" date="2018-06" db="EMBL/GenBank/DDBJ databases">
        <title>Genomic Encyclopedia of Type Strains, Phase III (KMG-III): the genomes of soil and plant-associated and newly described type strains.</title>
        <authorList>
            <person name="Whitman W."/>
        </authorList>
    </citation>
    <scope>NUCLEOTIDE SEQUENCE [LARGE SCALE GENOMIC DNA]</scope>
    <source>
        <strain evidence="2 3">CECT 9025</strain>
    </source>
</reference>
<dbReference type="EMBL" id="QJTE01000006">
    <property type="protein sequence ID" value="PYE81370.1"/>
    <property type="molecule type" value="Genomic_DNA"/>
</dbReference>
<dbReference type="InterPro" id="IPR016181">
    <property type="entry name" value="Acyl_CoA_acyltransferase"/>
</dbReference>